<dbReference type="CDD" id="cd17324">
    <property type="entry name" value="MFS_NepI_like"/>
    <property type="match status" value="1"/>
</dbReference>
<keyword evidence="5 6" id="KW-0472">Membrane</keyword>
<dbReference type="InterPro" id="IPR020846">
    <property type="entry name" value="MFS_dom"/>
</dbReference>
<feature type="transmembrane region" description="Helical" evidence="6">
    <location>
        <begin position="159"/>
        <end position="183"/>
    </location>
</feature>
<feature type="transmembrane region" description="Helical" evidence="6">
    <location>
        <begin position="204"/>
        <end position="227"/>
    </location>
</feature>
<evidence type="ECO:0000256" key="6">
    <source>
        <dbReference type="SAM" id="Phobius"/>
    </source>
</evidence>
<gene>
    <name evidence="8" type="ORF">GCM10022222_58840</name>
</gene>
<dbReference type="PROSITE" id="PS50850">
    <property type="entry name" value="MFS"/>
    <property type="match status" value="1"/>
</dbReference>
<comment type="caution">
    <text evidence="8">The sequence shown here is derived from an EMBL/GenBank/DDBJ whole genome shotgun (WGS) entry which is preliminary data.</text>
</comment>
<keyword evidence="2" id="KW-1003">Cell membrane</keyword>
<dbReference type="Proteomes" id="UP001500689">
    <property type="component" value="Unassembled WGS sequence"/>
</dbReference>
<comment type="subcellular location">
    <subcellularLocation>
        <location evidence="1">Cell membrane</location>
        <topology evidence="1">Multi-pass membrane protein</topology>
    </subcellularLocation>
</comment>
<dbReference type="SUPFAM" id="SSF103473">
    <property type="entry name" value="MFS general substrate transporter"/>
    <property type="match status" value="1"/>
</dbReference>
<sequence length="398" mass="39709">MRRLFPLTFGMFVIGLDAFVLSGLLPGMAQSLGTSVASVGQVATAFTFAYAIGSPLMAVATAGMDRRKVALFALAVFGLANAVSALAPALWVLILIRIVAGVFGGLFSPAAVSSAVSIVGPQKMGRAISTVMAGLALSTVAGVPVGVLVGAHFGWRATMWMIAALTLVALVAVAAGVPTVSAPPPPGLKARVGVLFDARVSGRIGIMLLFGIAQMGLVYTYLAVILAHSGHVSTGLLPVYLLVAGIASFAGNTLVGRLLDRGITPPRLLGFALGGLAVVLAAIPVAATNPVGIVVVLLLWGLAVGNVQVPLQFQLAAAVPQHASIVVSLLNSALYLGTAVGAAVGGVVLASAGPGPLGPIAAAVVVVAFVLNVVFAVRAAKKPQAAKGEEGAAEASVS</sequence>
<keyword evidence="9" id="KW-1185">Reference proteome</keyword>
<dbReference type="Gene3D" id="1.20.1250.20">
    <property type="entry name" value="MFS general substrate transporter like domains"/>
    <property type="match status" value="2"/>
</dbReference>
<keyword evidence="4 6" id="KW-1133">Transmembrane helix</keyword>
<dbReference type="RefSeq" id="WP_344865592.1">
    <property type="nucleotide sequence ID" value="NZ_BAAAZN010000014.1"/>
</dbReference>
<dbReference type="InterPro" id="IPR036259">
    <property type="entry name" value="MFS_trans_sf"/>
</dbReference>
<evidence type="ECO:0000259" key="7">
    <source>
        <dbReference type="PROSITE" id="PS50850"/>
    </source>
</evidence>
<feature type="transmembrane region" description="Helical" evidence="6">
    <location>
        <begin position="357"/>
        <end position="377"/>
    </location>
</feature>
<feature type="domain" description="Major facilitator superfamily (MFS) profile" evidence="7">
    <location>
        <begin position="3"/>
        <end position="380"/>
    </location>
</feature>
<keyword evidence="3 6" id="KW-0812">Transmembrane</keyword>
<reference evidence="9" key="1">
    <citation type="journal article" date="2019" name="Int. J. Syst. Evol. Microbiol.">
        <title>The Global Catalogue of Microorganisms (GCM) 10K type strain sequencing project: providing services to taxonomists for standard genome sequencing and annotation.</title>
        <authorList>
            <consortium name="The Broad Institute Genomics Platform"/>
            <consortium name="The Broad Institute Genome Sequencing Center for Infectious Disease"/>
            <person name="Wu L."/>
            <person name="Ma J."/>
        </authorList>
    </citation>
    <scope>NUCLEOTIDE SEQUENCE [LARGE SCALE GENOMIC DNA]</scope>
    <source>
        <strain evidence="9">JCM 16898</strain>
    </source>
</reference>
<evidence type="ECO:0000256" key="4">
    <source>
        <dbReference type="ARBA" id="ARBA00022989"/>
    </source>
</evidence>
<evidence type="ECO:0000256" key="1">
    <source>
        <dbReference type="ARBA" id="ARBA00004651"/>
    </source>
</evidence>
<evidence type="ECO:0000313" key="9">
    <source>
        <dbReference type="Proteomes" id="UP001500689"/>
    </source>
</evidence>
<evidence type="ECO:0000256" key="2">
    <source>
        <dbReference type="ARBA" id="ARBA00022475"/>
    </source>
</evidence>
<feature type="transmembrane region" description="Helical" evidence="6">
    <location>
        <begin position="69"/>
        <end position="92"/>
    </location>
</feature>
<dbReference type="InterPro" id="IPR050189">
    <property type="entry name" value="MFS_Efflux_Transporters"/>
</dbReference>
<evidence type="ECO:0000256" key="5">
    <source>
        <dbReference type="ARBA" id="ARBA00023136"/>
    </source>
</evidence>
<dbReference type="Pfam" id="PF07690">
    <property type="entry name" value="MFS_1"/>
    <property type="match status" value="1"/>
</dbReference>
<accession>A0ABP6XHI0</accession>
<dbReference type="EMBL" id="BAAAZN010000014">
    <property type="protein sequence ID" value="GAA3567139.1"/>
    <property type="molecule type" value="Genomic_DNA"/>
</dbReference>
<feature type="transmembrane region" description="Helical" evidence="6">
    <location>
        <begin position="98"/>
        <end position="119"/>
    </location>
</feature>
<proteinExistence type="predicted"/>
<evidence type="ECO:0000313" key="8">
    <source>
        <dbReference type="EMBL" id="GAA3567139.1"/>
    </source>
</evidence>
<organism evidence="8 9">
    <name type="scientific">Amycolatopsis ultiminotia</name>
    <dbReference type="NCBI Taxonomy" id="543629"/>
    <lineage>
        <taxon>Bacteria</taxon>
        <taxon>Bacillati</taxon>
        <taxon>Actinomycetota</taxon>
        <taxon>Actinomycetes</taxon>
        <taxon>Pseudonocardiales</taxon>
        <taxon>Pseudonocardiaceae</taxon>
        <taxon>Amycolatopsis</taxon>
    </lineage>
</organism>
<feature type="transmembrane region" description="Helical" evidence="6">
    <location>
        <begin position="131"/>
        <end position="153"/>
    </location>
</feature>
<feature type="transmembrane region" description="Helical" evidence="6">
    <location>
        <begin position="239"/>
        <end position="256"/>
    </location>
</feature>
<dbReference type="InterPro" id="IPR011701">
    <property type="entry name" value="MFS"/>
</dbReference>
<feature type="transmembrane region" description="Helical" evidence="6">
    <location>
        <begin position="293"/>
        <end position="313"/>
    </location>
</feature>
<feature type="transmembrane region" description="Helical" evidence="6">
    <location>
        <begin position="268"/>
        <end position="287"/>
    </location>
</feature>
<name>A0ABP6XHI0_9PSEU</name>
<dbReference type="PANTHER" id="PTHR43124">
    <property type="entry name" value="PURINE EFFLUX PUMP PBUE"/>
    <property type="match status" value="1"/>
</dbReference>
<feature type="transmembrane region" description="Helical" evidence="6">
    <location>
        <begin position="42"/>
        <end position="62"/>
    </location>
</feature>
<evidence type="ECO:0000256" key="3">
    <source>
        <dbReference type="ARBA" id="ARBA00022692"/>
    </source>
</evidence>
<protein>
    <submittedName>
        <fullName evidence="8">MFS transporter</fullName>
    </submittedName>
</protein>
<dbReference type="PANTHER" id="PTHR43124:SF10">
    <property type="entry name" value="PURINE EFFLUX PUMP PBUE"/>
    <property type="match status" value="1"/>
</dbReference>
<feature type="transmembrane region" description="Helical" evidence="6">
    <location>
        <begin position="325"/>
        <end position="351"/>
    </location>
</feature>